<feature type="signal peptide" evidence="3">
    <location>
        <begin position="1"/>
        <end position="17"/>
    </location>
</feature>
<comment type="caution">
    <text evidence="4">The sequence shown here is derived from an EMBL/GenBank/DDBJ whole genome shotgun (WGS) entry which is preliminary data.</text>
</comment>
<accession>A0A2B7XET4</accession>
<dbReference type="Proteomes" id="UP000224080">
    <property type="component" value="Unassembled WGS sequence"/>
</dbReference>
<dbReference type="EMBL" id="PDNC01000014">
    <property type="protein sequence ID" value="PGH07429.1"/>
    <property type="molecule type" value="Genomic_DNA"/>
</dbReference>
<dbReference type="Gene3D" id="3.90.280.10">
    <property type="entry name" value="PEBP-like"/>
    <property type="match status" value="1"/>
</dbReference>
<organism evidence="4 5">
    <name type="scientific">Blastomyces parvus</name>
    <dbReference type="NCBI Taxonomy" id="2060905"/>
    <lineage>
        <taxon>Eukaryota</taxon>
        <taxon>Fungi</taxon>
        <taxon>Dikarya</taxon>
        <taxon>Ascomycota</taxon>
        <taxon>Pezizomycotina</taxon>
        <taxon>Eurotiomycetes</taxon>
        <taxon>Eurotiomycetidae</taxon>
        <taxon>Onygenales</taxon>
        <taxon>Ajellomycetaceae</taxon>
        <taxon>Blastomyces</taxon>
    </lineage>
</organism>
<evidence type="ECO:0000256" key="1">
    <source>
        <dbReference type="SAM" id="MobiDB-lite"/>
    </source>
</evidence>
<protein>
    <submittedName>
        <fullName evidence="4">Uncharacterized protein</fullName>
    </submittedName>
</protein>
<feature type="compositionally biased region" description="Low complexity" evidence="1">
    <location>
        <begin position="233"/>
        <end position="242"/>
    </location>
</feature>
<keyword evidence="5" id="KW-1185">Reference proteome</keyword>
<evidence type="ECO:0000256" key="3">
    <source>
        <dbReference type="SAM" id="SignalP"/>
    </source>
</evidence>
<reference evidence="4 5" key="1">
    <citation type="submission" date="2017-10" db="EMBL/GenBank/DDBJ databases">
        <title>Comparative genomics in systemic dimorphic fungi from Ajellomycetaceae.</title>
        <authorList>
            <person name="Munoz J.F."/>
            <person name="Mcewen J.G."/>
            <person name="Clay O.K."/>
            <person name="Cuomo C.A."/>
        </authorList>
    </citation>
    <scope>NUCLEOTIDE SEQUENCE [LARGE SCALE GENOMIC DNA]</scope>
    <source>
        <strain evidence="4 5">UAMH130</strain>
    </source>
</reference>
<dbReference type="InterPro" id="IPR036610">
    <property type="entry name" value="PEBP-like_sf"/>
</dbReference>
<evidence type="ECO:0000313" key="4">
    <source>
        <dbReference type="EMBL" id="PGH07429.1"/>
    </source>
</evidence>
<gene>
    <name evidence="4" type="ORF">GX51_01728</name>
</gene>
<feature type="compositionally biased region" description="Low complexity" evidence="1">
    <location>
        <begin position="215"/>
        <end position="226"/>
    </location>
</feature>
<feature type="compositionally biased region" description="Low complexity" evidence="1">
    <location>
        <begin position="288"/>
        <end position="308"/>
    </location>
</feature>
<dbReference type="InterPro" id="IPR035810">
    <property type="entry name" value="PEBP_euk"/>
</dbReference>
<feature type="chain" id="PRO_5012721965" evidence="3">
    <location>
        <begin position="18"/>
        <end position="377"/>
    </location>
</feature>
<keyword evidence="2" id="KW-1133">Transmembrane helix</keyword>
<evidence type="ECO:0000313" key="5">
    <source>
        <dbReference type="Proteomes" id="UP000224080"/>
    </source>
</evidence>
<keyword evidence="2" id="KW-0812">Transmembrane</keyword>
<keyword evidence="2" id="KW-0472">Membrane</keyword>
<dbReference type="OrthoDB" id="5231984at2759"/>
<proteinExistence type="predicted"/>
<evidence type="ECO:0000256" key="2">
    <source>
        <dbReference type="SAM" id="Phobius"/>
    </source>
</evidence>
<dbReference type="AlphaFoldDB" id="A0A2B7XET4"/>
<feature type="transmembrane region" description="Helical" evidence="2">
    <location>
        <begin position="356"/>
        <end position="375"/>
    </location>
</feature>
<feature type="compositionally biased region" description="Polar residues" evidence="1">
    <location>
        <begin position="277"/>
        <end position="287"/>
    </location>
</feature>
<name>A0A2B7XET4_9EURO</name>
<dbReference type="SUPFAM" id="SSF49777">
    <property type="entry name" value="PEBP-like"/>
    <property type="match status" value="1"/>
</dbReference>
<dbReference type="CDD" id="cd00866">
    <property type="entry name" value="PEBP_euk"/>
    <property type="match status" value="1"/>
</dbReference>
<sequence length="377" mass="38662">MKFHLFFLAAIFTLVASQQVAVPADLAQSFSASGTEGLQVSFGGDASEGITNGQTVSIDDIRSPPTFALGDSSGVNRAISYTIIMLDTTDDNARKIQFLQTGFRATGDKTRLEATGEPVVPYKPPSVASGPRQFSFLLYRQRGEELVQLSGVPSDGTGSTGSFDLKAFEAANNLQSPRVGMAIRVAGNAGEPGQTPPSSASAPVSVPAGTQATDSSISTPPFISSSGASALPSNTASTTDNTAAGSSPFPFTFTFNSATLSSQSLSLATLDSQSSSEPSLTRPASTTPYSLSDSQSTSPSASDSPRPSTRNPRTSTVVITANPTSTPANSSGELAGADAEVDSGNSAAGGLYASSYIAMLVTAVMLLAQISWHILML</sequence>
<keyword evidence="3" id="KW-0732">Signal</keyword>
<feature type="compositionally biased region" description="Low complexity" evidence="1">
    <location>
        <begin position="196"/>
        <end position="208"/>
    </location>
</feature>
<feature type="compositionally biased region" description="Polar residues" evidence="1">
    <location>
        <begin position="309"/>
        <end position="332"/>
    </location>
</feature>
<feature type="region of interest" description="Disordered" evidence="1">
    <location>
        <begin position="187"/>
        <end position="242"/>
    </location>
</feature>
<dbReference type="STRING" id="2060905.A0A2B7XET4"/>
<feature type="region of interest" description="Disordered" evidence="1">
    <location>
        <begin position="272"/>
        <end position="338"/>
    </location>
</feature>